<sequence>MPAMDMIDRSLFYSDESEKTKLNWLCYELAMAFYDDLVKPLKKTRHKIHKLRTAVFSVYAALELRDAICIYADGDANSLEIHEAILDNHLPPLGPKTKRKILKIMKKSWDEQIILCRLCHTNCLQDRDARCYLFEGLE</sequence>
<dbReference type="AlphaFoldDB" id="B8FIS7"/>
<keyword evidence="2" id="KW-1185">Reference proteome</keyword>
<dbReference type="KEGG" id="dal:Dalk_2625"/>
<organism evidence="1 2">
    <name type="scientific">Desulfatibacillum aliphaticivorans</name>
    <dbReference type="NCBI Taxonomy" id="218208"/>
    <lineage>
        <taxon>Bacteria</taxon>
        <taxon>Pseudomonadati</taxon>
        <taxon>Thermodesulfobacteriota</taxon>
        <taxon>Desulfobacteria</taxon>
        <taxon>Desulfobacterales</taxon>
        <taxon>Desulfatibacillaceae</taxon>
        <taxon>Desulfatibacillum</taxon>
    </lineage>
</organism>
<dbReference type="HOGENOM" id="CLU_1682690_0_0_7"/>
<accession>B8FIS7</accession>
<name>B8FIS7_DESAL</name>
<dbReference type="Proteomes" id="UP000000739">
    <property type="component" value="Chromosome"/>
</dbReference>
<dbReference type="EMBL" id="CP001322">
    <property type="protein sequence ID" value="ACL04318.1"/>
    <property type="molecule type" value="Genomic_DNA"/>
</dbReference>
<evidence type="ECO:0000313" key="1">
    <source>
        <dbReference type="EMBL" id="ACL04318.1"/>
    </source>
</evidence>
<dbReference type="RefSeq" id="WP_015947389.1">
    <property type="nucleotide sequence ID" value="NC_011768.1"/>
</dbReference>
<gene>
    <name evidence="1" type="ordered locus">Dalk_2625</name>
</gene>
<dbReference type="eggNOG" id="ENOG5033HIF">
    <property type="taxonomic scope" value="Bacteria"/>
</dbReference>
<evidence type="ECO:0000313" key="2">
    <source>
        <dbReference type="Proteomes" id="UP000000739"/>
    </source>
</evidence>
<reference evidence="1 2" key="1">
    <citation type="journal article" date="2012" name="Environ. Microbiol.">
        <title>The genome sequence of Desulfatibacillum alkenivorans AK-01: a blueprint for anaerobic alkane oxidation.</title>
        <authorList>
            <person name="Callaghan A.V."/>
            <person name="Morris B.E."/>
            <person name="Pereira I.A."/>
            <person name="McInerney M.J."/>
            <person name="Austin R.N."/>
            <person name="Groves J.T."/>
            <person name="Kukor J.J."/>
            <person name="Suflita J.M."/>
            <person name="Young L.Y."/>
            <person name="Zylstra G.J."/>
            <person name="Wawrik B."/>
        </authorList>
    </citation>
    <scope>NUCLEOTIDE SEQUENCE [LARGE SCALE GENOMIC DNA]</scope>
    <source>
        <strain evidence="1 2">AK-01</strain>
    </source>
</reference>
<proteinExistence type="predicted"/>
<protein>
    <submittedName>
        <fullName evidence="1">Uncharacterized protein</fullName>
    </submittedName>
</protein>